<keyword evidence="7" id="KW-1185">Reference proteome</keyword>
<dbReference type="Gene3D" id="1.10.10.10">
    <property type="entry name" value="Winged helix-like DNA-binding domain superfamily/Winged helix DNA-binding domain"/>
    <property type="match status" value="1"/>
</dbReference>
<dbReference type="Proteomes" id="UP000318717">
    <property type="component" value="Unassembled WGS sequence"/>
</dbReference>
<dbReference type="PANTHER" id="PTHR30118:SF15">
    <property type="entry name" value="TRANSCRIPTIONAL REGULATORY PROTEIN"/>
    <property type="match status" value="1"/>
</dbReference>
<dbReference type="Gene3D" id="3.40.190.10">
    <property type="entry name" value="Periplasmic binding protein-like II"/>
    <property type="match status" value="2"/>
</dbReference>
<dbReference type="EMBL" id="BJLF01000010">
    <property type="protein sequence ID" value="GEA51504.1"/>
    <property type="molecule type" value="Genomic_DNA"/>
</dbReference>
<feature type="domain" description="HTH lysR-type" evidence="5">
    <location>
        <begin position="17"/>
        <end position="74"/>
    </location>
</feature>
<dbReference type="GO" id="GO:0003700">
    <property type="term" value="F:DNA-binding transcription factor activity"/>
    <property type="evidence" value="ECO:0007669"/>
    <property type="project" value="InterPro"/>
</dbReference>
<dbReference type="InterPro" id="IPR036390">
    <property type="entry name" value="WH_DNA-bd_sf"/>
</dbReference>
<dbReference type="InterPro" id="IPR000847">
    <property type="entry name" value="LysR_HTH_N"/>
</dbReference>
<evidence type="ECO:0000256" key="4">
    <source>
        <dbReference type="ARBA" id="ARBA00023163"/>
    </source>
</evidence>
<dbReference type="InterPro" id="IPR050389">
    <property type="entry name" value="LysR-type_TF"/>
</dbReference>
<evidence type="ECO:0000256" key="1">
    <source>
        <dbReference type="ARBA" id="ARBA00009437"/>
    </source>
</evidence>
<comment type="similarity">
    <text evidence="1">Belongs to the LysR transcriptional regulatory family.</text>
</comment>
<sequence>MILSDNPMKKSKSLSRVDLNLLVILDLLLKERNVSRVAEEVHLTQSAVSRSLKRLREAFDDPLFTRTAKGLIPTHKALELEKELSKILPSLQQLFDDDEFDPKLCDNTFSLSLPTFIGSTLIPKLYAHLSEHAPLSCIEETPTKANPFQLLDANKLDFAIHYQPTHDPKYRSQQLGSLYPVFYVKKGHPLTKQKHPSIAEILSYSLIGMTIEDDRQLSFRSPITQIYQDLLHTEDKPKLRSSQTLTLLEITRSTGAVLFGSNGLKKMANFNEEFVEIYSLKEQAKYHVPMFLIYHSRHETSHAHQWFCELLREAVLEIV</sequence>
<protein>
    <submittedName>
        <fullName evidence="6">LysR family transcriptional regulator</fullName>
    </submittedName>
</protein>
<name>A0A4Y3HZ37_9VIBR</name>
<dbReference type="GO" id="GO:0003677">
    <property type="term" value="F:DNA binding"/>
    <property type="evidence" value="ECO:0007669"/>
    <property type="project" value="UniProtKB-KW"/>
</dbReference>
<evidence type="ECO:0000313" key="7">
    <source>
        <dbReference type="Proteomes" id="UP000318717"/>
    </source>
</evidence>
<organism evidence="6 7">
    <name type="scientific">Vibrio inusitatus NBRC 102082</name>
    <dbReference type="NCBI Taxonomy" id="1219070"/>
    <lineage>
        <taxon>Bacteria</taxon>
        <taxon>Pseudomonadati</taxon>
        <taxon>Pseudomonadota</taxon>
        <taxon>Gammaproteobacteria</taxon>
        <taxon>Vibrionales</taxon>
        <taxon>Vibrionaceae</taxon>
        <taxon>Vibrio</taxon>
    </lineage>
</organism>
<evidence type="ECO:0000256" key="2">
    <source>
        <dbReference type="ARBA" id="ARBA00023015"/>
    </source>
</evidence>
<comment type="caution">
    <text evidence="6">The sequence shown here is derived from an EMBL/GenBank/DDBJ whole genome shotgun (WGS) entry which is preliminary data.</text>
</comment>
<dbReference type="SUPFAM" id="SSF53850">
    <property type="entry name" value="Periplasmic binding protein-like II"/>
    <property type="match status" value="1"/>
</dbReference>
<reference evidence="6 7" key="1">
    <citation type="submission" date="2019-06" db="EMBL/GenBank/DDBJ databases">
        <title>Whole genome shotgun sequence of Vibrio inusitatus NBRC 102082.</title>
        <authorList>
            <person name="Hosoyama A."/>
            <person name="Uohara A."/>
            <person name="Ohji S."/>
            <person name="Ichikawa N."/>
        </authorList>
    </citation>
    <scope>NUCLEOTIDE SEQUENCE [LARGE SCALE GENOMIC DNA]</scope>
    <source>
        <strain evidence="6 7">NBRC 102082</strain>
    </source>
</reference>
<keyword evidence="3" id="KW-0238">DNA-binding</keyword>
<accession>A0A4Y3HZ37</accession>
<dbReference type="PROSITE" id="PS50931">
    <property type="entry name" value="HTH_LYSR"/>
    <property type="match status" value="1"/>
</dbReference>
<dbReference type="Pfam" id="PF03466">
    <property type="entry name" value="LysR_substrate"/>
    <property type="match status" value="1"/>
</dbReference>
<dbReference type="InterPro" id="IPR036388">
    <property type="entry name" value="WH-like_DNA-bd_sf"/>
</dbReference>
<gene>
    <name evidence="6" type="ORF">VIN01S_23080</name>
</gene>
<evidence type="ECO:0000256" key="3">
    <source>
        <dbReference type="ARBA" id="ARBA00023125"/>
    </source>
</evidence>
<dbReference type="AlphaFoldDB" id="A0A4Y3HZ37"/>
<dbReference type="PANTHER" id="PTHR30118">
    <property type="entry name" value="HTH-TYPE TRANSCRIPTIONAL REGULATOR LEUO-RELATED"/>
    <property type="match status" value="1"/>
</dbReference>
<proteinExistence type="inferred from homology"/>
<dbReference type="InterPro" id="IPR005119">
    <property type="entry name" value="LysR_subst-bd"/>
</dbReference>
<keyword evidence="4" id="KW-0804">Transcription</keyword>
<evidence type="ECO:0000259" key="5">
    <source>
        <dbReference type="PROSITE" id="PS50931"/>
    </source>
</evidence>
<keyword evidence="2" id="KW-0805">Transcription regulation</keyword>
<dbReference type="Pfam" id="PF00126">
    <property type="entry name" value="HTH_1"/>
    <property type="match status" value="1"/>
</dbReference>
<dbReference type="PRINTS" id="PR00039">
    <property type="entry name" value="HTHLYSR"/>
</dbReference>
<evidence type="ECO:0000313" key="6">
    <source>
        <dbReference type="EMBL" id="GEA51504.1"/>
    </source>
</evidence>
<dbReference type="SUPFAM" id="SSF46785">
    <property type="entry name" value="Winged helix' DNA-binding domain"/>
    <property type="match status" value="1"/>
</dbReference>